<dbReference type="AlphaFoldDB" id="A0A413MBS3"/>
<organism evidence="2 3">
    <name type="scientific">Agathobacter rectalis</name>
    <dbReference type="NCBI Taxonomy" id="39491"/>
    <lineage>
        <taxon>Bacteria</taxon>
        <taxon>Bacillati</taxon>
        <taxon>Bacillota</taxon>
        <taxon>Clostridia</taxon>
        <taxon>Lachnospirales</taxon>
        <taxon>Lachnospiraceae</taxon>
        <taxon>Agathobacter</taxon>
    </lineage>
</organism>
<dbReference type="InterPro" id="IPR029044">
    <property type="entry name" value="Nucleotide-diphossugar_trans"/>
</dbReference>
<accession>A0A413MBS3</accession>
<dbReference type="Proteomes" id="UP000285209">
    <property type="component" value="Unassembled WGS sequence"/>
</dbReference>
<name>A0A413MBS3_9FIRM</name>
<evidence type="ECO:0000313" key="3">
    <source>
        <dbReference type="Proteomes" id="UP000285209"/>
    </source>
</evidence>
<reference evidence="2 3" key="1">
    <citation type="submission" date="2018-08" db="EMBL/GenBank/DDBJ databases">
        <title>A genome reference for cultivated species of the human gut microbiota.</title>
        <authorList>
            <person name="Zou Y."/>
            <person name="Xue W."/>
            <person name="Luo G."/>
        </authorList>
    </citation>
    <scope>NUCLEOTIDE SEQUENCE [LARGE SCALE GENOMIC DNA]</scope>
    <source>
        <strain evidence="2 3">AM54-25XD</strain>
    </source>
</reference>
<comment type="caution">
    <text evidence="2">The sequence shown here is derived from an EMBL/GenBank/DDBJ whole genome shotgun (WGS) entry which is preliminary data.</text>
</comment>
<sequence>MDLSIIVPVYNVEKYLKRCIESLLTQEKLEYEIILVDDGSADMSHEICDIYADKYDIITTYHKENEGLGLTRNYGLHRAKGKYILFVDSDDYIEKNSLSYLVDYIKKNNMDVVFFGRNKDFEGNIIEGTDIFPDNLPDYKKLAGLCLGEPLKNDSFEIGPAWKAIYNYEFIKKNNIYFESERIILSEDYIFSAQLCLNQPKVGFWKRNVYYYCDNGGSLTNSYNPNRACGAINLYKTMEKMINTEKLGKEAVLRANNNFMINLLVSFKHLVMNDEMKFNVKISNIKGICCEMK</sequence>
<evidence type="ECO:0000313" key="2">
    <source>
        <dbReference type="EMBL" id="RGZ18728.1"/>
    </source>
</evidence>
<dbReference type="EMBL" id="QSDV01000010">
    <property type="protein sequence ID" value="RGZ18728.1"/>
    <property type="molecule type" value="Genomic_DNA"/>
</dbReference>
<keyword evidence="2" id="KW-0808">Transferase</keyword>
<dbReference type="PANTHER" id="PTHR22916">
    <property type="entry name" value="GLYCOSYLTRANSFERASE"/>
    <property type="match status" value="1"/>
</dbReference>
<dbReference type="CDD" id="cd00761">
    <property type="entry name" value="Glyco_tranf_GTA_type"/>
    <property type="match status" value="1"/>
</dbReference>
<dbReference type="Gene3D" id="3.90.550.10">
    <property type="entry name" value="Spore Coat Polysaccharide Biosynthesis Protein SpsA, Chain A"/>
    <property type="match status" value="1"/>
</dbReference>
<gene>
    <name evidence="2" type="ORF">DXA03_07800</name>
</gene>
<feature type="domain" description="Glycosyltransferase 2-like" evidence="1">
    <location>
        <begin position="4"/>
        <end position="127"/>
    </location>
</feature>
<dbReference type="Pfam" id="PF00535">
    <property type="entry name" value="Glycos_transf_2"/>
    <property type="match status" value="1"/>
</dbReference>
<evidence type="ECO:0000259" key="1">
    <source>
        <dbReference type="Pfam" id="PF00535"/>
    </source>
</evidence>
<dbReference type="InterPro" id="IPR001173">
    <property type="entry name" value="Glyco_trans_2-like"/>
</dbReference>
<protein>
    <submittedName>
        <fullName evidence="2">Glycosyltransferase</fullName>
    </submittedName>
</protein>
<dbReference type="GO" id="GO:0016758">
    <property type="term" value="F:hexosyltransferase activity"/>
    <property type="evidence" value="ECO:0007669"/>
    <property type="project" value="UniProtKB-ARBA"/>
</dbReference>
<dbReference type="SUPFAM" id="SSF53448">
    <property type="entry name" value="Nucleotide-diphospho-sugar transferases"/>
    <property type="match status" value="1"/>
</dbReference>
<dbReference type="PANTHER" id="PTHR22916:SF3">
    <property type="entry name" value="UDP-GLCNAC:BETAGAL BETA-1,3-N-ACETYLGLUCOSAMINYLTRANSFERASE-LIKE PROTEIN 1"/>
    <property type="match status" value="1"/>
</dbReference>
<proteinExistence type="predicted"/>